<reference evidence="1 2" key="1">
    <citation type="journal article" date="2014" name="PLoS Genet.">
        <title>Analysis of the Phlebiopsis gigantea genome, transcriptome and secretome provides insight into its pioneer colonization strategies of wood.</title>
        <authorList>
            <person name="Hori C."/>
            <person name="Ishida T."/>
            <person name="Igarashi K."/>
            <person name="Samejima M."/>
            <person name="Suzuki H."/>
            <person name="Master E."/>
            <person name="Ferreira P."/>
            <person name="Ruiz-Duenas F.J."/>
            <person name="Held B."/>
            <person name="Canessa P."/>
            <person name="Larrondo L.F."/>
            <person name="Schmoll M."/>
            <person name="Druzhinina I.S."/>
            <person name="Kubicek C.P."/>
            <person name="Gaskell J.A."/>
            <person name="Kersten P."/>
            <person name="St John F."/>
            <person name="Glasner J."/>
            <person name="Sabat G."/>
            <person name="Splinter BonDurant S."/>
            <person name="Syed K."/>
            <person name="Yadav J."/>
            <person name="Mgbeahuruike A.C."/>
            <person name="Kovalchuk A."/>
            <person name="Asiegbu F.O."/>
            <person name="Lackner G."/>
            <person name="Hoffmeister D."/>
            <person name="Rencoret J."/>
            <person name="Gutierrez A."/>
            <person name="Sun H."/>
            <person name="Lindquist E."/>
            <person name="Barry K."/>
            <person name="Riley R."/>
            <person name="Grigoriev I.V."/>
            <person name="Henrissat B."/>
            <person name="Kues U."/>
            <person name="Berka R.M."/>
            <person name="Martinez A.T."/>
            <person name="Covert S.F."/>
            <person name="Blanchette R.A."/>
            <person name="Cullen D."/>
        </authorList>
    </citation>
    <scope>NUCLEOTIDE SEQUENCE [LARGE SCALE GENOMIC DNA]</scope>
    <source>
        <strain evidence="1 2">11061_1 CR5-6</strain>
    </source>
</reference>
<accession>A0A0C3PH82</accession>
<dbReference type="HOGENOM" id="CLU_1421883_0_0_1"/>
<keyword evidence="2" id="KW-1185">Reference proteome</keyword>
<sequence>MKSEDSPGSSISVSLSVNAEWEPIPNMLCFAKDRVDTVERCHNASSLVREVLRGLQKLCNNVQDVARIHPISQVAYVFLYALYRTVEKQVDLDNEIKALIQLMRDVLVHIEQYRNAHGTQEENEVFGVIKVLAEGAASIDEWNHVPAIQRAARAPQLIVALQTCKKQLEELKQKHTVKSVPGGIGLRDRCV</sequence>
<evidence type="ECO:0000313" key="1">
    <source>
        <dbReference type="EMBL" id="KIP05223.1"/>
    </source>
</evidence>
<dbReference type="AlphaFoldDB" id="A0A0C3PH82"/>
<gene>
    <name evidence="1" type="ORF">PHLGIDRAFT_163006</name>
</gene>
<proteinExistence type="predicted"/>
<dbReference type="Proteomes" id="UP000053257">
    <property type="component" value="Unassembled WGS sequence"/>
</dbReference>
<name>A0A0C3PH82_PHLG1</name>
<protein>
    <recommendedName>
        <fullName evidence="3">Fungal STAND N-terminal Goodbye domain-containing protein</fullName>
    </recommendedName>
</protein>
<dbReference type="EMBL" id="KN840549">
    <property type="protein sequence ID" value="KIP05223.1"/>
    <property type="molecule type" value="Genomic_DNA"/>
</dbReference>
<evidence type="ECO:0008006" key="3">
    <source>
        <dbReference type="Google" id="ProtNLM"/>
    </source>
</evidence>
<organism evidence="1 2">
    <name type="scientific">Phlebiopsis gigantea (strain 11061_1 CR5-6)</name>
    <name type="common">White-rot fungus</name>
    <name type="synonym">Peniophora gigantea</name>
    <dbReference type="NCBI Taxonomy" id="745531"/>
    <lineage>
        <taxon>Eukaryota</taxon>
        <taxon>Fungi</taxon>
        <taxon>Dikarya</taxon>
        <taxon>Basidiomycota</taxon>
        <taxon>Agaricomycotina</taxon>
        <taxon>Agaricomycetes</taxon>
        <taxon>Polyporales</taxon>
        <taxon>Phanerochaetaceae</taxon>
        <taxon>Phlebiopsis</taxon>
    </lineage>
</organism>
<evidence type="ECO:0000313" key="2">
    <source>
        <dbReference type="Proteomes" id="UP000053257"/>
    </source>
</evidence>